<reference evidence="3" key="3">
    <citation type="submission" date="2020-05" db="EMBL/GenBank/DDBJ databases">
        <title>Complete genome sequence of Bradyrhizobium diazoefficiens XF8 isolated from soybean nodule.</title>
        <authorList>
            <person name="Noda R."/>
            <person name="Kakizaki K."/>
            <person name="Minamisawa K."/>
        </authorList>
    </citation>
    <scope>NUCLEOTIDE SEQUENCE</scope>
    <source>
        <strain evidence="3">XF8</strain>
    </source>
</reference>
<evidence type="ECO:0000313" key="2">
    <source>
        <dbReference type="EMBL" id="BCE36171.1"/>
    </source>
</evidence>
<reference evidence="4" key="4">
    <citation type="submission" date="2020-05" db="EMBL/GenBank/DDBJ databases">
        <title>Complete genome sequence of Bradyrhizobium diazoefficiens XF9 isolated from soybean nodule.</title>
        <authorList>
            <person name="Noda R."/>
            <person name="Kakizaki K."/>
            <person name="Minamisawa K."/>
        </authorList>
    </citation>
    <scope>NUCLEOTIDE SEQUENCE</scope>
    <source>
        <strain evidence="4">XF9</strain>
    </source>
</reference>
<dbReference type="AlphaFoldDB" id="A0A810BS20"/>
<evidence type="ECO:0000313" key="3">
    <source>
        <dbReference type="EMBL" id="BCE71096.1"/>
    </source>
</evidence>
<evidence type="ECO:0000313" key="4">
    <source>
        <dbReference type="EMBL" id="BCE79776.1"/>
    </source>
</evidence>
<reference evidence="1" key="1">
    <citation type="submission" date="2020-05" db="EMBL/GenBank/DDBJ databases">
        <title>Complete genome sequence of Bradyrhizobium diazoefficiens XF2 isolated from soybean nodule.</title>
        <authorList>
            <person name="Noda R."/>
            <person name="Kakizaki K."/>
            <person name="Minamisawa K."/>
        </authorList>
    </citation>
    <scope>NUCLEOTIDE SEQUENCE</scope>
    <source>
        <strain evidence="1">XF2</strain>
    </source>
</reference>
<gene>
    <name evidence="1" type="ORF">XF2B_11740</name>
    <name evidence="2" type="ORF">XF3B_12020</name>
    <name evidence="3" type="ORF">XF8B_12070</name>
    <name evidence="4" type="ORF">XF9B_11970</name>
</gene>
<sequence length="74" mass="8709">MRERRIQQIAIDIEREGGDSDAFAAEYLRAMVAQSPRQGERTIRALVDEIDAWRRARRTARRHFSNWAPVKRAE</sequence>
<protein>
    <submittedName>
        <fullName evidence="4">Uncharacterized protein</fullName>
    </submittedName>
</protein>
<dbReference type="EMBL" id="AP023098">
    <property type="protein sequence ID" value="BCE79776.1"/>
    <property type="molecule type" value="Genomic_DNA"/>
</dbReference>
<dbReference type="EMBL" id="AP023092">
    <property type="protein sequence ID" value="BCE27405.1"/>
    <property type="molecule type" value="Genomic_DNA"/>
</dbReference>
<dbReference type="EMBL" id="AP023093">
    <property type="protein sequence ID" value="BCE36171.1"/>
    <property type="molecule type" value="Genomic_DNA"/>
</dbReference>
<evidence type="ECO:0000313" key="1">
    <source>
        <dbReference type="EMBL" id="BCE27405.1"/>
    </source>
</evidence>
<dbReference type="EMBL" id="AP023097">
    <property type="protein sequence ID" value="BCE71096.1"/>
    <property type="molecule type" value="Genomic_DNA"/>
</dbReference>
<accession>A0A810BS20</accession>
<organism evidence="4">
    <name type="scientific">Bradyrhizobium diazoefficiens</name>
    <dbReference type="NCBI Taxonomy" id="1355477"/>
    <lineage>
        <taxon>Bacteria</taxon>
        <taxon>Pseudomonadati</taxon>
        <taxon>Pseudomonadota</taxon>
        <taxon>Alphaproteobacteria</taxon>
        <taxon>Hyphomicrobiales</taxon>
        <taxon>Nitrobacteraceae</taxon>
        <taxon>Bradyrhizobium</taxon>
    </lineage>
</organism>
<reference evidence="2" key="2">
    <citation type="submission" date="2020-05" db="EMBL/GenBank/DDBJ databases">
        <title>Complete genome sequence of Bradyrhizobium diazoefficiens XF3 isolated from soybean nodule.</title>
        <authorList>
            <person name="Noda R."/>
            <person name="Kakizaki K."/>
            <person name="Minamisawa K."/>
        </authorList>
    </citation>
    <scope>NUCLEOTIDE SEQUENCE</scope>
    <source>
        <strain evidence="2">XF3</strain>
    </source>
</reference>
<dbReference type="RefSeq" id="WP_110115894.1">
    <property type="nucleotide sequence ID" value="NZ_AP022639.1"/>
</dbReference>
<proteinExistence type="predicted"/>
<name>A0A810BS20_9BRAD</name>